<dbReference type="EMBL" id="CP003479">
    <property type="protein sequence ID" value="AFI03845.1"/>
    <property type="molecule type" value="Genomic_DNA"/>
</dbReference>
<keyword evidence="4" id="KW-1185">Reference proteome</keyword>
<sequence>MSNFPPLPNPNMSLSPYEDLNTPNIEKQRDKLLEKLDSILEHNLDFKAQVYASLEGIREILRDFDNISNLSSNIELDKENFLHQREYLNNELNAFNLKMQEYNAYFETFNASMAHKEEELTSALERILRTKERDLQASLNALKENLENALNLNQNNALTSITSAKESALNEIESLNHRISTTLNASLRATKDDFLNQANSKLNTMLEPLNTEINDLKQEQSNLNNNDVLIQNRLDNKLNKFNERQLDLISKNANTIDNLSTKTTSLENRLNDFPTEKIILLKQINKSLNFVNDSNIFKKMIILAGSDSVIFKANKIYLIELFLNYEVLYSGYNDSNAGQLILCVSNNAYSCNEKIIILNNTLRTCKNIDMSGSGNSQYPYVVKTIFRPKENYQSLWLFGREYQSIWINPAYRINVAVNISDILKSNGFYRPQLTNVGEYQYELYNNQFFVGIQSSYLKISELSYMPEF</sequence>
<name>I0ELM6_HELC0</name>
<feature type="coiled-coil region" evidence="1">
    <location>
        <begin position="113"/>
        <end position="156"/>
    </location>
</feature>
<protein>
    <submittedName>
        <fullName evidence="3">Uncharacterized protein</fullName>
    </submittedName>
</protein>
<feature type="coiled-coil region" evidence="1">
    <location>
        <begin position="199"/>
        <end position="226"/>
    </location>
</feature>
<reference evidence="4" key="1">
    <citation type="submission" date="2012-04" db="EMBL/GenBank/DDBJ databases">
        <title>Complete genome sequence of Helicobacter cetorum strain MIT 00-7128.</title>
        <authorList>
            <person name="Kersulyte D."/>
            <person name="Berg D.E."/>
        </authorList>
    </citation>
    <scope>NUCLEOTIDE SEQUENCE [LARGE SCALE GENOMIC DNA]</scope>
    <source>
        <strain evidence="4">MIT 00-7128</strain>
    </source>
</reference>
<organism evidence="3 4">
    <name type="scientific">Helicobacter cetorum (strain ATCC BAA-429 / MIT 00-7128)</name>
    <dbReference type="NCBI Taxonomy" id="182217"/>
    <lineage>
        <taxon>Bacteria</taxon>
        <taxon>Pseudomonadati</taxon>
        <taxon>Campylobacterota</taxon>
        <taxon>Epsilonproteobacteria</taxon>
        <taxon>Campylobacterales</taxon>
        <taxon>Helicobacteraceae</taxon>
        <taxon>Helicobacter</taxon>
    </lineage>
</organism>
<dbReference type="KEGG" id="hce:HCW_02820"/>
<keyword evidence="1" id="KW-0175">Coiled coil</keyword>
<dbReference type="STRING" id="182217.HCW_02820"/>
<accession>I0ELM6</accession>
<gene>
    <name evidence="3" type="ordered locus">HCW_02820</name>
</gene>
<evidence type="ECO:0000256" key="1">
    <source>
        <dbReference type="SAM" id="Coils"/>
    </source>
</evidence>
<dbReference type="HOGENOM" id="CLU_583646_0_0_7"/>
<dbReference type="AlphaFoldDB" id="I0ELM6"/>
<feature type="region of interest" description="Disordered" evidence="2">
    <location>
        <begin position="1"/>
        <end position="21"/>
    </location>
</feature>
<evidence type="ECO:0000313" key="3">
    <source>
        <dbReference type="EMBL" id="AFI03845.1"/>
    </source>
</evidence>
<evidence type="ECO:0000256" key="2">
    <source>
        <dbReference type="SAM" id="MobiDB-lite"/>
    </source>
</evidence>
<proteinExistence type="predicted"/>
<evidence type="ECO:0000313" key="4">
    <source>
        <dbReference type="Proteomes" id="UP000005010"/>
    </source>
</evidence>
<dbReference type="RefSeq" id="WP_014660717.1">
    <property type="nucleotide sequence ID" value="NC_017737.1"/>
</dbReference>
<dbReference type="Proteomes" id="UP000005010">
    <property type="component" value="Chromosome"/>
</dbReference>
<dbReference type="PATRIC" id="fig|182217.3.peg.604"/>